<sequence>MPRSDRTRAVIQKPALLIHAFLDAKQATEIGSAAHACLTSLWASVSGLGLDEPVPGLPASLDDLNPATGAGLTVIAAARDPDPQAIRECLVYRHLDVVGVMVMLAPNDGRTGWPQQQDQWDNATSTVPLDAALGTAAVHLGLTAPTRRRFSRGGIDRAALAERIRPLLPAPRDGRWPACWSASDDLDITLWELPWRSAGPATKHRRLLAVAPNAREQTLDEWSWTTGDSPGLAPLTRYLLHTTKIRYEYGVITTDLPRLRRFADELSAGAEDLLRESEAFSDRGWLPRARRARVHPTDLRDAGRRVNAIATATDGFANSHNQLTTAVEAVRFARRNAAATVASFRSPPGGPLPADVNLADAVEMQASTEAATLAAVMRRAEEARRLADTAITDHVRDRQAELTVVQTSLLSGLIMALAAIQSLQIKVGLPGPLNWPLIALLASIAITVPLILPSWRLADLGRTSENRRLPTAALAFLSGSAGWFATSLVSVIVRDGAAAPMWWSVLAFAGSALTAIGVNVRALSPRRAGRRT</sequence>
<feature type="transmembrane region" description="Helical" evidence="1">
    <location>
        <begin position="499"/>
        <end position="523"/>
    </location>
</feature>
<dbReference type="InterPro" id="IPR046922">
    <property type="entry name" value="CATRA-N"/>
</dbReference>
<dbReference type="Pfam" id="PF20269">
    <property type="entry name" value="CATRA-N"/>
    <property type="match status" value="1"/>
</dbReference>
<evidence type="ECO:0000259" key="2">
    <source>
        <dbReference type="Pfam" id="PF20269"/>
    </source>
</evidence>
<evidence type="ECO:0000256" key="1">
    <source>
        <dbReference type="SAM" id="Phobius"/>
    </source>
</evidence>
<keyword evidence="1" id="KW-0812">Transmembrane</keyword>
<feature type="transmembrane region" description="Helical" evidence="1">
    <location>
        <begin position="433"/>
        <end position="452"/>
    </location>
</feature>
<evidence type="ECO:0000259" key="3">
    <source>
        <dbReference type="Pfam" id="PF20270"/>
    </source>
</evidence>
<keyword evidence="1" id="KW-1133">Transmembrane helix</keyword>
<feature type="domain" description="CASPASE and TPR Repeat-Associated N-terminal" evidence="2">
    <location>
        <begin position="15"/>
        <end position="227"/>
    </location>
</feature>
<gene>
    <name evidence="4" type="ORF">Ari01nite_71090</name>
</gene>
<keyword evidence="1" id="KW-0472">Membrane</keyword>
<organism evidence="4 5">
    <name type="scientific">Paractinoplanes rishiriensis</name>
    <dbReference type="NCBI Taxonomy" id="1050105"/>
    <lineage>
        <taxon>Bacteria</taxon>
        <taxon>Bacillati</taxon>
        <taxon>Actinomycetota</taxon>
        <taxon>Actinomycetes</taxon>
        <taxon>Micromonosporales</taxon>
        <taxon>Micromonosporaceae</taxon>
        <taxon>Paractinoplanes</taxon>
    </lineage>
</organism>
<comment type="caution">
    <text evidence="4">The sequence shown here is derived from an EMBL/GenBank/DDBJ whole genome shotgun (WGS) entry which is preliminary data.</text>
</comment>
<dbReference type="AlphaFoldDB" id="A0A919K4Y5"/>
<feature type="domain" description="CASPASE and TPR Repeat-Associated C-terminal" evidence="3">
    <location>
        <begin position="233"/>
        <end position="380"/>
    </location>
</feature>
<dbReference type="Proteomes" id="UP000636960">
    <property type="component" value="Unassembled WGS sequence"/>
</dbReference>
<dbReference type="Pfam" id="PF20270">
    <property type="entry name" value="CATRA-C"/>
    <property type="match status" value="1"/>
</dbReference>
<feature type="transmembrane region" description="Helical" evidence="1">
    <location>
        <begin position="402"/>
        <end position="421"/>
    </location>
</feature>
<dbReference type="RefSeq" id="WP_203786627.1">
    <property type="nucleotide sequence ID" value="NZ_BOMV01000076.1"/>
</dbReference>
<accession>A0A919K4Y5</accession>
<reference evidence="4" key="1">
    <citation type="submission" date="2021-01" db="EMBL/GenBank/DDBJ databases">
        <title>Whole genome shotgun sequence of Actinoplanes rishiriensis NBRC 108556.</title>
        <authorList>
            <person name="Komaki H."/>
            <person name="Tamura T."/>
        </authorList>
    </citation>
    <scope>NUCLEOTIDE SEQUENCE</scope>
    <source>
        <strain evidence="4">NBRC 108556</strain>
    </source>
</reference>
<protein>
    <submittedName>
        <fullName evidence="4">Uncharacterized protein</fullName>
    </submittedName>
</protein>
<proteinExistence type="predicted"/>
<dbReference type="EMBL" id="BOMV01000076">
    <property type="protein sequence ID" value="GIE99644.1"/>
    <property type="molecule type" value="Genomic_DNA"/>
</dbReference>
<feature type="transmembrane region" description="Helical" evidence="1">
    <location>
        <begin position="473"/>
        <end position="493"/>
    </location>
</feature>
<name>A0A919K4Y5_9ACTN</name>
<evidence type="ECO:0000313" key="5">
    <source>
        <dbReference type="Proteomes" id="UP000636960"/>
    </source>
</evidence>
<keyword evidence="5" id="KW-1185">Reference proteome</keyword>
<dbReference type="NCBIfam" id="NF038357">
    <property type="entry name" value="BN6_48550_fam"/>
    <property type="match status" value="1"/>
</dbReference>
<dbReference type="InterPro" id="IPR046923">
    <property type="entry name" value="CATRA-C"/>
</dbReference>
<evidence type="ECO:0000313" key="4">
    <source>
        <dbReference type="EMBL" id="GIE99644.1"/>
    </source>
</evidence>